<evidence type="ECO:0000313" key="3">
    <source>
        <dbReference type="Proteomes" id="UP000430146"/>
    </source>
</evidence>
<dbReference type="OrthoDB" id="4641051at2"/>
<sequence>MNPEGLWNDDDDAESLPTSDCLDELLGHVPTGDDSGDDTGWGTRVYGSVAGQDEVPPDASFTVSNPSGTLSATVCLGGRLRRIDVTDVSRLDEVQLSEEIVEMAALASEKARAAQHEVTVEIMRRLGQDRAGVSAFLVHSIGLPNHELATAHMAEAFSARYWPHDG</sequence>
<reference evidence="2 3" key="1">
    <citation type="submission" date="2019-11" db="EMBL/GenBank/DDBJ databases">
        <authorList>
            <person name="Holert J."/>
        </authorList>
    </citation>
    <scope>NUCLEOTIDE SEQUENCE [LARGE SCALE GENOMIC DNA]</scope>
    <source>
        <strain evidence="2">BC8_1</strain>
    </source>
</reference>
<proteinExistence type="predicted"/>
<dbReference type="Proteomes" id="UP000430146">
    <property type="component" value="Unassembled WGS sequence"/>
</dbReference>
<keyword evidence="3" id="KW-1185">Reference proteome</keyword>
<evidence type="ECO:0000256" key="1">
    <source>
        <dbReference type="SAM" id="MobiDB-lite"/>
    </source>
</evidence>
<dbReference type="RefSeq" id="WP_159235468.1">
    <property type="nucleotide sequence ID" value="NZ_CACSIP010000076.1"/>
</dbReference>
<organism evidence="2 3">
    <name type="scientific">Mycolicibacterium vanbaalenii</name>
    <name type="common">Mycobacterium vanbaalenii</name>
    <dbReference type="NCBI Taxonomy" id="110539"/>
    <lineage>
        <taxon>Bacteria</taxon>
        <taxon>Bacillati</taxon>
        <taxon>Actinomycetota</taxon>
        <taxon>Actinomycetes</taxon>
        <taxon>Mycobacteriales</taxon>
        <taxon>Mycobacteriaceae</taxon>
        <taxon>Mycolicibacterium</taxon>
    </lineage>
</organism>
<accession>A0A5S9RA02</accession>
<feature type="region of interest" description="Disordered" evidence="1">
    <location>
        <begin position="1"/>
        <end position="42"/>
    </location>
</feature>
<protein>
    <submittedName>
        <fullName evidence="2">ESX-1 secretion-associated protein EspH</fullName>
    </submittedName>
</protein>
<dbReference type="AlphaFoldDB" id="A0A5S9RA02"/>
<name>A0A5S9RA02_MYCVN</name>
<gene>
    <name evidence="2" type="primary">espH_2</name>
    <name evidence="2" type="ORF">AELLOGFF_02383</name>
</gene>
<evidence type="ECO:0000313" key="2">
    <source>
        <dbReference type="EMBL" id="CAA0138191.1"/>
    </source>
</evidence>
<dbReference type="EMBL" id="CACSIP010000076">
    <property type="protein sequence ID" value="CAA0138191.1"/>
    <property type="molecule type" value="Genomic_DNA"/>
</dbReference>